<feature type="transmembrane region" description="Helical" evidence="1">
    <location>
        <begin position="146"/>
        <end position="172"/>
    </location>
</feature>
<dbReference type="InterPro" id="IPR053046">
    <property type="entry name" value="ABC-5_transporter"/>
</dbReference>
<dbReference type="InterPro" id="IPR045611">
    <property type="entry name" value="DUF6449"/>
</dbReference>
<feature type="transmembrane region" description="Helical" evidence="1">
    <location>
        <begin position="179"/>
        <end position="196"/>
    </location>
</feature>
<evidence type="ECO:0000313" key="3">
    <source>
        <dbReference type="EMBL" id="AKA69699.1"/>
    </source>
</evidence>
<keyword evidence="1" id="KW-0812">Transmembrane</keyword>
<feature type="domain" description="DUF6449" evidence="2">
    <location>
        <begin position="431"/>
        <end position="553"/>
    </location>
</feature>
<dbReference type="Proteomes" id="UP000033115">
    <property type="component" value="Chromosome"/>
</dbReference>
<keyword evidence="1" id="KW-0472">Membrane</keyword>
<proteinExistence type="predicted"/>
<organism evidence="3 4">
    <name type="scientific">Clostridium scatologenes</name>
    <dbReference type="NCBI Taxonomy" id="1548"/>
    <lineage>
        <taxon>Bacteria</taxon>
        <taxon>Bacillati</taxon>
        <taxon>Bacillota</taxon>
        <taxon>Clostridia</taxon>
        <taxon>Eubacteriales</taxon>
        <taxon>Clostridiaceae</taxon>
        <taxon>Clostridium</taxon>
    </lineage>
</organism>
<dbReference type="RefSeq" id="WP_029161698.1">
    <property type="nucleotide sequence ID" value="NZ_CP009933.1"/>
</dbReference>
<gene>
    <name evidence="3" type="ORF">CSCA_2574</name>
</gene>
<dbReference type="PANTHER" id="PTHR39177">
    <property type="entry name" value="ABC TRANSPORTER PERMEASE YTRC-RELATED"/>
    <property type="match status" value="1"/>
</dbReference>
<sequence length="684" mass="79947">MKSKTSFFNKGIILDDLKRFGWISIAYALFLFLIVPLKVIMINSSKQYAYDYNIIKRMFYFTEGPLQILFILIAPVFTAILLFRYIQVKNSSDMIHSLPVKRSVLYRSHSLVGVLLLVIPVIVNGFICVFLDIVMHLGKYYSSHDVFQWIGTTIIICLLFFFMCISVGMVVGSSIMQGMLTYILLVLPVAIAILLSENVDGFVYGFVRNDNNIEKFSPVTRIWKMSVRYNTDFINKISMNEIIVYAVICIVLYLFGMFIYKKRKLEAVSKSIAFKELEYVFKYGVTFSAMLVGGIYFRVTQKSVYWLLIGFLIASLIGYFAAEMIVKKSIKVFKNVKGYLIYVVIIILVIIGVKFDMLGYENKMPSMNSVDSVYFSESFDHLNYYKHNRDVYFDKKDIENIYNFHKQLIEEKSKNRGNNNGGQNRRVIFIYNLKNGNKIQRGYDVSLGDYTKYLKPIYESKEYKKMNYDILQVNSSEIEKIIIHPFANIKGETVIINPNDIKEAIDVLKNDINNETYEPNSEQIRPWANIEFMMDDNNFKKYPQLIDERNNKESNVHLPWKKSYILFDQWLKQKGYLEGARITSKDISYALVEKVDNMEEWLQKSKNGKVKIDENSTKNLKITDKNQIETCIRIYKDEWRNKSARYIIGFYSQDGQNIQYGSFSEKDLPDFIAKHFKNIATQYF</sequence>
<evidence type="ECO:0000313" key="4">
    <source>
        <dbReference type="Proteomes" id="UP000033115"/>
    </source>
</evidence>
<dbReference type="STRING" id="1548.CSCA_2574"/>
<dbReference type="Pfam" id="PF20047">
    <property type="entry name" value="DUF6449"/>
    <property type="match status" value="1"/>
</dbReference>
<protein>
    <recommendedName>
        <fullName evidence="2">DUF6449 domain-containing protein</fullName>
    </recommendedName>
</protein>
<feature type="transmembrane region" description="Helical" evidence="1">
    <location>
        <begin position="66"/>
        <end position="86"/>
    </location>
</feature>
<name>A0A0E3JZT6_CLOSL</name>
<feature type="transmembrane region" description="Helical" evidence="1">
    <location>
        <begin position="111"/>
        <end position="134"/>
    </location>
</feature>
<feature type="transmembrane region" description="Helical" evidence="1">
    <location>
        <begin position="305"/>
        <end position="326"/>
    </location>
</feature>
<feature type="transmembrane region" description="Helical" evidence="1">
    <location>
        <begin position="280"/>
        <end position="299"/>
    </location>
</feature>
<feature type="transmembrane region" description="Helical" evidence="1">
    <location>
        <begin position="20"/>
        <end position="42"/>
    </location>
</feature>
<keyword evidence="4" id="KW-1185">Reference proteome</keyword>
<dbReference type="HOGENOM" id="CLU_017352_1_0_9"/>
<accession>A0A0E3JZT6</accession>
<feature type="transmembrane region" description="Helical" evidence="1">
    <location>
        <begin position="242"/>
        <end position="260"/>
    </location>
</feature>
<reference evidence="3 4" key="1">
    <citation type="journal article" date="2015" name="J. Biotechnol.">
        <title>Complete genome sequence of a malodorant-producing acetogen, Clostridium scatologenes ATCC 25775(T).</title>
        <authorList>
            <person name="Zhu Z."/>
            <person name="Guo T."/>
            <person name="Zheng H."/>
            <person name="Song T."/>
            <person name="Ouyang P."/>
            <person name="Xie J."/>
        </authorList>
    </citation>
    <scope>NUCLEOTIDE SEQUENCE [LARGE SCALE GENOMIC DNA]</scope>
    <source>
        <strain evidence="3 4">ATCC 25775</strain>
    </source>
</reference>
<feature type="transmembrane region" description="Helical" evidence="1">
    <location>
        <begin position="338"/>
        <end position="360"/>
    </location>
</feature>
<evidence type="ECO:0000259" key="2">
    <source>
        <dbReference type="Pfam" id="PF20047"/>
    </source>
</evidence>
<dbReference type="KEGG" id="csq:CSCA_2574"/>
<dbReference type="AlphaFoldDB" id="A0A0E3JZT6"/>
<dbReference type="PANTHER" id="PTHR39177:SF1">
    <property type="entry name" value="ABC TRANSPORTER PERMEASE YTRC-RELATED"/>
    <property type="match status" value="1"/>
</dbReference>
<keyword evidence="1" id="KW-1133">Transmembrane helix</keyword>
<evidence type="ECO:0000256" key="1">
    <source>
        <dbReference type="SAM" id="Phobius"/>
    </source>
</evidence>
<dbReference type="EMBL" id="CP009933">
    <property type="protein sequence ID" value="AKA69699.1"/>
    <property type="molecule type" value="Genomic_DNA"/>
</dbReference>